<feature type="transmembrane region" description="Helical" evidence="1">
    <location>
        <begin position="18"/>
        <end position="38"/>
    </location>
</feature>
<feature type="transmembrane region" description="Helical" evidence="1">
    <location>
        <begin position="44"/>
        <end position="65"/>
    </location>
</feature>
<feature type="transmembrane region" description="Helical" evidence="1">
    <location>
        <begin position="72"/>
        <end position="90"/>
    </location>
</feature>
<protein>
    <submittedName>
        <fullName evidence="4">Unannotated protein</fullName>
    </submittedName>
</protein>
<evidence type="ECO:0000313" key="3">
    <source>
        <dbReference type="EMBL" id="CAB4676752.1"/>
    </source>
</evidence>
<dbReference type="EMBL" id="CAEZXA010000070">
    <property type="protein sequence ID" value="CAB4676752.1"/>
    <property type="molecule type" value="Genomic_DNA"/>
</dbReference>
<keyword evidence="1" id="KW-0812">Transmembrane</keyword>
<dbReference type="EMBL" id="CAETWZ010000079">
    <property type="protein sequence ID" value="CAB4368076.1"/>
    <property type="molecule type" value="Genomic_DNA"/>
</dbReference>
<evidence type="ECO:0000313" key="2">
    <source>
        <dbReference type="EMBL" id="CAB4368076.1"/>
    </source>
</evidence>
<keyword evidence="1" id="KW-1133">Transmembrane helix</keyword>
<evidence type="ECO:0000313" key="4">
    <source>
        <dbReference type="EMBL" id="CAB5053277.1"/>
    </source>
</evidence>
<reference evidence="4" key="1">
    <citation type="submission" date="2020-05" db="EMBL/GenBank/DDBJ databases">
        <authorList>
            <person name="Chiriac C."/>
            <person name="Salcher M."/>
            <person name="Ghai R."/>
            <person name="Kavagutti S V."/>
        </authorList>
    </citation>
    <scope>NUCLEOTIDE SEQUENCE</scope>
</reference>
<keyword evidence="1" id="KW-0472">Membrane</keyword>
<proteinExistence type="predicted"/>
<organism evidence="4">
    <name type="scientific">freshwater metagenome</name>
    <dbReference type="NCBI Taxonomy" id="449393"/>
    <lineage>
        <taxon>unclassified sequences</taxon>
        <taxon>metagenomes</taxon>
        <taxon>ecological metagenomes</taxon>
    </lineage>
</organism>
<gene>
    <name evidence="3" type="ORF">UFOPK2334_00885</name>
    <name evidence="2" type="ORF">UFOPK4179_00870</name>
    <name evidence="4" type="ORF">UFOPK4293_01175</name>
</gene>
<name>A0A6J7TKB2_9ZZZZ</name>
<accession>A0A6J7TKB2</accession>
<sequence>MRGGVSATRRSIKRRGGLMAIACAVVLWLIGVVLSWCISGPKGGSLAFIMMVMALPVMPMLGMPAAGGSTRLMLAIVGSGVLWWLLGQVVAGRVTKRPVVGWREWLREFFVVGLGLWIGAAGGLLLGVLVLGIF</sequence>
<feature type="transmembrane region" description="Helical" evidence="1">
    <location>
        <begin position="110"/>
        <end position="133"/>
    </location>
</feature>
<dbReference type="EMBL" id="CAFBQH010000074">
    <property type="protein sequence ID" value="CAB5053277.1"/>
    <property type="molecule type" value="Genomic_DNA"/>
</dbReference>
<evidence type="ECO:0000256" key="1">
    <source>
        <dbReference type="SAM" id="Phobius"/>
    </source>
</evidence>
<dbReference type="AlphaFoldDB" id="A0A6J7TKB2"/>